<dbReference type="PANTHER" id="PTHR42944">
    <property type="entry name" value="ADENINE DNA GLYCOSYLASE"/>
    <property type="match status" value="1"/>
</dbReference>
<keyword evidence="8" id="KW-0479">Metal-binding</keyword>
<dbReference type="Pfam" id="PF00633">
    <property type="entry name" value="HHH"/>
    <property type="match status" value="1"/>
</dbReference>
<evidence type="ECO:0000256" key="3">
    <source>
        <dbReference type="ARBA" id="ARBA00002933"/>
    </source>
</evidence>
<dbReference type="InterPro" id="IPR003651">
    <property type="entry name" value="Endonuclease3_FeS-loop_motif"/>
</dbReference>
<evidence type="ECO:0000256" key="9">
    <source>
        <dbReference type="ARBA" id="ARBA00022763"/>
    </source>
</evidence>
<evidence type="ECO:0000256" key="8">
    <source>
        <dbReference type="ARBA" id="ARBA00022723"/>
    </source>
</evidence>
<evidence type="ECO:0000256" key="13">
    <source>
        <dbReference type="ARBA" id="ARBA00023204"/>
    </source>
</evidence>
<dbReference type="InterPro" id="IPR044298">
    <property type="entry name" value="MIG/MutY"/>
</dbReference>
<dbReference type="InterPro" id="IPR011257">
    <property type="entry name" value="DNA_glycosylase"/>
</dbReference>
<keyword evidence="7" id="KW-0004">4Fe-4S</keyword>
<evidence type="ECO:0000256" key="10">
    <source>
        <dbReference type="ARBA" id="ARBA00022801"/>
    </source>
</evidence>
<dbReference type="GO" id="GO:0035485">
    <property type="term" value="F:adenine/guanine mispair binding"/>
    <property type="evidence" value="ECO:0007669"/>
    <property type="project" value="TreeGrafter"/>
</dbReference>
<dbReference type="EC" id="3.2.2.31" evidence="5"/>
<dbReference type="CDD" id="cd00056">
    <property type="entry name" value="ENDO3c"/>
    <property type="match status" value="1"/>
</dbReference>
<dbReference type="Gene3D" id="1.10.340.30">
    <property type="entry name" value="Hypothetical protein, domain 2"/>
    <property type="match status" value="1"/>
</dbReference>
<dbReference type="RefSeq" id="WP_111591327.1">
    <property type="nucleotide sequence ID" value="NZ_QLMA01000002.1"/>
</dbReference>
<dbReference type="SUPFAM" id="SSF48150">
    <property type="entry name" value="DNA-glycosylase"/>
    <property type="match status" value="1"/>
</dbReference>
<dbReference type="Pfam" id="PF14815">
    <property type="entry name" value="NUDIX_4"/>
    <property type="match status" value="1"/>
</dbReference>
<dbReference type="GO" id="GO:0006298">
    <property type="term" value="P:mismatch repair"/>
    <property type="evidence" value="ECO:0007669"/>
    <property type="project" value="TreeGrafter"/>
</dbReference>
<dbReference type="InterPro" id="IPR005760">
    <property type="entry name" value="A/G_AdeGlyc_MutY"/>
</dbReference>
<feature type="domain" description="HhH-GPD" evidence="15">
    <location>
        <begin position="41"/>
        <end position="192"/>
    </location>
</feature>
<comment type="function">
    <text evidence="3">Adenine glycosylase active on G-A mispairs. MutY also corrects error-prone DNA synthesis past GO lesions which are due to the oxidatively damaged form of guanine: 7,8-dihydro-8-oxoguanine (8-oxo-dGTP).</text>
</comment>
<evidence type="ECO:0000256" key="14">
    <source>
        <dbReference type="ARBA" id="ARBA00023295"/>
    </source>
</evidence>
<evidence type="ECO:0000259" key="15">
    <source>
        <dbReference type="SMART" id="SM00478"/>
    </source>
</evidence>
<dbReference type="InterPro" id="IPR003265">
    <property type="entry name" value="HhH-GPD_domain"/>
</dbReference>
<dbReference type="GO" id="GO:0051539">
    <property type="term" value="F:4 iron, 4 sulfur cluster binding"/>
    <property type="evidence" value="ECO:0007669"/>
    <property type="project" value="UniProtKB-KW"/>
</dbReference>
<dbReference type="Gene3D" id="1.10.1670.10">
    <property type="entry name" value="Helix-hairpin-Helix base-excision DNA repair enzymes (C-terminal)"/>
    <property type="match status" value="1"/>
</dbReference>
<evidence type="ECO:0000256" key="2">
    <source>
        <dbReference type="ARBA" id="ARBA00001966"/>
    </source>
</evidence>
<keyword evidence="17" id="KW-1185">Reference proteome</keyword>
<dbReference type="GO" id="GO:0034039">
    <property type="term" value="F:8-oxo-7,8-dihydroguanine DNA N-glycosylase activity"/>
    <property type="evidence" value="ECO:0007669"/>
    <property type="project" value="TreeGrafter"/>
</dbReference>
<comment type="catalytic activity">
    <reaction evidence="1">
        <text>Hydrolyzes free adenine bases from 7,8-dihydro-8-oxoguanine:adenine mismatched double-stranded DNA, leaving an apurinic site.</text>
        <dbReference type="EC" id="3.2.2.31"/>
    </reaction>
</comment>
<dbReference type="GO" id="GO:0000701">
    <property type="term" value="F:purine-specific mismatch base pair DNA N-glycosylase activity"/>
    <property type="evidence" value="ECO:0007669"/>
    <property type="project" value="UniProtKB-EC"/>
</dbReference>
<evidence type="ECO:0000313" key="17">
    <source>
        <dbReference type="Proteomes" id="UP000249819"/>
    </source>
</evidence>
<comment type="cofactor">
    <cofactor evidence="2">
        <name>[4Fe-4S] cluster</name>
        <dbReference type="ChEBI" id="CHEBI:49883"/>
    </cofactor>
</comment>
<keyword evidence="13" id="KW-0234">DNA repair</keyword>
<keyword evidence="11" id="KW-0408">Iron</keyword>
<comment type="similarity">
    <text evidence="4">Belongs to the Nth/MutY family.</text>
</comment>
<dbReference type="Pfam" id="PF00730">
    <property type="entry name" value="HhH-GPD"/>
    <property type="match status" value="1"/>
</dbReference>
<keyword evidence="14" id="KW-0326">Glycosidase</keyword>
<dbReference type="Proteomes" id="UP000249819">
    <property type="component" value="Unassembled WGS sequence"/>
</dbReference>
<evidence type="ECO:0000256" key="12">
    <source>
        <dbReference type="ARBA" id="ARBA00023014"/>
    </source>
</evidence>
<keyword evidence="10" id="KW-0378">Hydrolase</keyword>
<dbReference type="InterPro" id="IPR000445">
    <property type="entry name" value="HhH_motif"/>
</dbReference>
<dbReference type="FunFam" id="1.10.340.30:FF:000002">
    <property type="entry name" value="Adenine DNA glycosylase"/>
    <property type="match status" value="1"/>
</dbReference>
<protein>
    <recommendedName>
        <fullName evidence="6">Adenine DNA glycosylase</fullName>
        <ecNumber evidence="5">3.2.2.31</ecNumber>
    </recommendedName>
</protein>
<evidence type="ECO:0000256" key="11">
    <source>
        <dbReference type="ARBA" id="ARBA00023004"/>
    </source>
</evidence>
<dbReference type="SMART" id="SM00478">
    <property type="entry name" value="ENDO3c"/>
    <property type="match status" value="1"/>
</dbReference>
<dbReference type="AlphaFoldDB" id="A0A327W883"/>
<name>A0A327W883_9BACT</name>
<sequence length="357" mass="40935">MQAARLFFTEKLLEWNQEHNSRSMPWKGEKDPYRIWLSEIILQQTRVEQGWPYYERFISQYPTANDLAAANEEEVFRLWQGLGYYARCKNMLAAAREISQTYLGRFPDKYEQINALKGIGPYTAAAIASFAFNLPYAVLDGNVFRVLSRFFGIDTPMDTTAGKKLFADLAQELLPKDKSAIYNQSIMDFGAVVCKPQLPECDTCPLQKKCAAYHEGTVSLLPVKTKKLQIKKRYFNYIIASWKDQIYIRKRTESDIWQNLHEFILLETAAPADSTQILSGTDFQQIFGEAAYETTRISKPFKQQLTHQTIHSQFINIAIDQPLEIPGYQLIPTASLDNFAFPKTITSFLQSKTGLLL</sequence>
<dbReference type="PANTHER" id="PTHR42944:SF1">
    <property type="entry name" value="ADENINE DNA GLYCOSYLASE"/>
    <property type="match status" value="1"/>
</dbReference>
<dbReference type="InterPro" id="IPR023170">
    <property type="entry name" value="HhH_base_excis_C"/>
</dbReference>
<reference evidence="16 17" key="1">
    <citation type="submission" date="2018-06" db="EMBL/GenBank/DDBJ databases">
        <title>Genomic Encyclopedia of Archaeal and Bacterial Type Strains, Phase II (KMG-II): from individual species to whole genera.</title>
        <authorList>
            <person name="Goeker M."/>
        </authorList>
    </citation>
    <scope>NUCLEOTIDE SEQUENCE [LARGE SCALE GENOMIC DNA]</scope>
    <source>
        <strain evidence="16 17">DSM 29821</strain>
    </source>
</reference>
<comment type="caution">
    <text evidence="16">The sequence shown here is derived from an EMBL/GenBank/DDBJ whole genome shotgun (WGS) entry which is preliminary data.</text>
</comment>
<dbReference type="SMART" id="SM00525">
    <property type="entry name" value="FES"/>
    <property type="match status" value="1"/>
</dbReference>
<gene>
    <name evidence="16" type="ORF">CLV59_102383</name>
</gene>
<dbReference type="EMBL" id="QLMA01000002">
    <property type="protein sequence ID" value="RAJ85678.1"/>
    <property type="molecule type" value="Genomic_DNA"/>
</dbReference>
<dbReference type="GO" id="GO:0006284">
    <property type="term" value="P:base-excision repair"/>
    <property type="evidence" value="ECO:0007669"/>
    <property type="project" value="InterPro"/>
</dbReference>
<evidence type="ECO:0000313" key="16">
    <source>
        <dbReference type="EMBL" id="RAJ85678.1"/>
    </source>
</evidence>
<dbReference type="GO" id="GO:0032357">
    <property type="term" value="F:oxidized purine DNA binding"/>
    <property type="evidence" value="ECO:0007669"/>
    <property type="project" value="TreeGrafter"/>
</dbReference>
<dbReference type="GO" id="GO:0046872">
    <property type="term" value="F:metal ion binding"/>
    <property type="evidence" value="ECO:0007669"/>
    <property type="project" value="UniProtKB-KW"/>
</dbReference>
<evidence type="ECO:0000256" key="7">
    <source>
        <dbReference type="ARBA" id="ARBA00022485"/>
    </source>
</evidence>
<evidence type="ECO:0000256" key="5">
    <source>
        <dbReference type="ARBA" id="ARBA00012045"/>
    </source>
</evidence>
<accession>A0A327W883</accession>
<evidence type="ECO:0000256" key="6">
    <source>
        <dbReference type="ARBA" id="ARBA00022023"/>
    </source>
</evidence>
<keyword evidence="12" id="KW-0411">Iron-sulfur</keyword>
<keyword evidence="9" id="KW-0227">DNA damage</keyword>
<evidence type="ECO:0000256" key="4">
    <source>
        <dbReference type="ARBA" id="ARBA00008343"/>
    </source>
</evidence>
<dbReference type="OrthoDB" id="9802365at2"/>
<dbReference type="NCBIfam" id="TIGR01084">
    <property type="entry name" value="mutY"/>
    <property type="match status" value="1"/>
</dbReference>
<organism evidence="16 17">
    <name type="scientific">Chitinophaga dinghuensis</name>
    <dbReference type="NCBI Taxonomy" id="1539050"/>
    <lineage>
        <taxon>Bacteria</taxon>
        <taxon>Pseudomonadati</taxon>
        <taxon>Bacteroidota</taxon>
        <taxon>Chitinophagia</taxon>
        <taxon>Chitinophagales</taxon>
        <taxon>Chitinophagaceae</taxon>
        <taxon>Chitinophaga</taxon>
    </lineage>
</organism>
<proteinExistence type="inferred from homology"/>
<dbReference type="InterPro" id="IPR029119">
    <property type="entry name" value="MutY_C"/>
</dbReference>
<evidence type="ECO:0000256" key="1">
    <source>
        <dbReference type="ARBA" id="ARBA00000843"/>
    </source>
</evidence>
<dbReference type="CDD" id="cd03431">
    <property type="entry name" value="NUDIX_DNA_Glycosylase_C-MutY"/>
    <property type="match status" value="1"/>
</dbReference>